<feature type="domain" description="H15" evidence="2">
    <location>
        <begin position="7"/>
        <end position="78"/>
    </location>
</feature>
<protein>
    <submittedName>
        <fullName evidence="3">CG3509</fullName>
    </submittedName>
</protein>
<dbReference type="SMART" id="SM00526">
    <property type="entry name" value="H15"/>
    <property type="match status" value="1"/>
</dbReference>
<evidence type="ECO:0000313" key="3">
    <source>
        <dbReference type="EMBL" id="ALC40669.1"/>
    </source>
</evidence>
<dbReference type="OMA" id="HKANLAP"/>
<organism evidence="3 4">
    <name type="scientific">Drosophila busckii</name>
    <name type="common">Fruit fly</name>
    <dbReference type="NCBI Taxonomy" id="30019"/>
    <lineage>
        <taxon>Eukaryota</taxon>
        <taxon>Metazoa</taxon>
        <taxon>Ecdysozoa</taxon>
        <taxon>Arthropoda</taxon>
        <taxon>Hexapoda</taxon>
        <taxon>Insecta</taxon>
        <taxon>Pterygota</taxon>
        <taxon>Neoptera</taxon>
        <taxon>Endopterygota</taxon>
        <taxon>Diptera</taxon>
        <taxon>Brachycera</taxon>
        <taxon>Muscomorpha</taxon>
        <taxon>Ephydroidea</taxon>
        <taxon>Drosophilidae</taxon>
        <taxon>Drosophila</taxon>
    </lineage>
</organism>
<feature type="region of interest" description="Disordered" evidence="1">
    <location>
        <begin position="121"/>
        <end position="142"/>
    </location>
</feature>
<evidence type="ECO:0000259" key="2">
    <source>
        <dbReference type="PROSITE" id="PS51504"/>
    </source>
</evidence>
<dbReference type="InterPro" id="IPR036390">
    <property type="entry name" value="WH_DNA-bd_sf"/>
</dbReference>
<dbReference type="Gene3D" id="1.10.10.10">
    <property type="entry name" value="Winged helix-like DNA-binding domain superfamily/Winged helix DNA-binding domain"/>
    <property type="match status" value="1"/>
</dbReference>
<dbReference type="OrthoDB" id="10070354at2759"/>
<dbReference type="GO" id="GO:0000786">
    <property type="term" value="C:nucleosome"/>
    <property type="evidence" value="ECO:0007669"/>
    <property type="project" value="InterPro"/>
</dbReference>
<dbReference type="SUPFAM" id="SSF46785">
    <property type="entry name" value="Winged helix' DNA-binding domain"/>
    <property type="match status" value="1"/>
</dbReference>
<dbReference type="InterPro" id="IPR036388">
    <property type="entry name" value="WH-like_DNA-bd_sf"/>
</dbReference>
<dbReference type="EMBL" id="CP012524">
    <property type="protein sequence ID" value="ALC40669.1"/>
    <property type="molecule type" value="Genomic_DNA"/>
</dbReference>
<evidence type="ECO:0000256" key="1">
    <source>
        <dbReference type="SAM" id="MobiDB-lite"/>
    </source>
</evidence>
<dbReference type="STRING" id="30019.A0A0M3QUH7"/>
<reference evidence="3 4" key="1">
    <citation type="submission" date="2015-08" db="EMBL/GenBank/DDBJ databases">
        <title>Ancestral chromatin configuration constrains chromatin evolution on differentiating sex chromosomes in Drosophila.</title>
        <authorList>
            <person name="Zhou Q."/>
            <person name="Bachtrog D."/>
        </authorList>
    </citation>
    <scope>NUCLEOTIDE SEQUENCE [LARGE SCALE GENOMIC DNA]</scope>
    <source>
        <tissue evidence="3">Whole larvae</tissue>
    </source>
</reference>
<dbReference type="PROSITE" id="PS51504">
    <property type="entry name" value="H15"/>
    <property type="match status" value="1"/>
</dbReference>
<feature type="region of interest" description="Disordered" evidence="1">
    <location>
        <begin position="192"/>
        <end position="216"/>
    </location>
</feature>
<name>A0A0M3QUH7_DROBS</name>
<gene>
    <name evidence="3" type="ORF">Dbus_chr2Rg248</name>
</gene>
<accession>A0A0M3QUH7</accession>
<keyword evidence="4" id="KW-1185">Reference proteome</keyword>
<dbReference type="Proteomes" id="UP000494163">
    <property type="component" value="Chromosome 2R"/>
</dbReference>
<dbReference type="Pfam" id="PF00538">
    <property type="entry name" value="Linker_histone"/>
    <property type="match status" value="1"/>
</dbReference>
<proteinExistence type="predicted"/>
<sequence length="216" mass="24157">MSKYNKNNPSVLNMALEAIDALKSRKGSSVPAIVKYMKFAGHTISDTKRMSGLVRKALKLAENHGKVKQVKNSFKLLKRVTQKSKAEEKMRKKQIKVKKENNAERKTKKIRTARKVPVANEVKTKDKRDRRTNPAKKVKAAKKIPEVNQTPVKRTKKPKTRKSIGTLAQGYQGKVTNSKTGRLLIAGRISIGQHTSPSSSSTPIQVKTNSGRVLYK</sequence>
<dbReference type="SMR" id="A0A0M3QUH7"/>
<dbReference type="GO" id="GO:0006334">
    <property type="term" value="P:nucleosome assembly"/>
    <property type="evidence" value="ECO:0007669"/>
    <property type="project" value="InterPro"/>
</dbReference>
<dbReference type="AlphaFoldDB" id="A0A0M3QUH7"/>
<dbReference type="CDD" id="cd00073">
    <property type="entry name" value="H15"/>
    <property type="match status" value="1"/>
</dbReference>
<feature type="compositionally biased region" description="Basic and acidic residues" evidence="1">
    <location>
        <begin position="122"/>
        <end position="132"/>
    </location>
</feature>
<dbReference type="InterPro" id="IPR005818">
    <property type="entry name" value="Histone_H1/H5_H15"/>
</dbReference>
<evidence type="ECO:0000313" key="4">
    <source>
        <dbReference type="Proteomes" id="UP000494163"/>
    </source>
</evidence>
<dbReference type="GO" id="GO:0003677">
    <property type="term" value="F:DNA binding"/>
    <property type="evidence" value="ECO:0007669"/>
    <property type="project" value="InterPro"/>
</dbReference>
<feature type="compositionally biased region" description="Basic residues" evidence="1">
    <location>
        <begin position="133"/>
        <end position="142"/>
    </location>
</feature>